<comment type="caution">
    <text evidence="2">The sequence shown here is derived from an EMBL/GenBank/DDBJ whole genome shotgun (WGS) entry which is preliminary data.</text>
</comment>
<accession>A0ABQ9WNZ1</accession>
<proteinExistence type="predicted"/>
<protein>
    <submittedName>
        <fullName evidence="2">Uncharacterized protein</fullName>
    </submittedName>
</protein>
<organism evidence="2 3">
    <name type="scientific">Blattamonas nauphoetae</name>
    <dbReference type="NCBI Taxonomy" id="2049346"/>
    <lineage>
        <taxon>Eukaryota</taxon>
        <taxon>Metamonada</taxon>
        <taxon>Preaxostyla</taxon>
        <taxon>Oxymonadida</taxon>
        <taxon>Blattamonas</taxon>
    </lineage>
</organism>
<feature type="region of interest" description="Disordered" evidence="1">
    <location>
        <begin position="1"/>
        <end position="43"/>
    </location>
</feature>
<dbReference type="Proteomes" id="UP001281761">
    <property type="component" value="Unassembled WGS sequence"/>
</dbReference>
<keyword evidence="3" id="KW-1185">Reference proteome</keyword>
<evidence type="ECO:0000256" key="1">
    <source>
        <dbReference type="SAM" id="MobiDB-lite"/>
    </source>
</evidence>
<dbReference type="EMBL" id="JARBJD010000538">
    <property type="protein sequence ID" value="KAK2941195.1"/>
    <property type="molecule type" value="Genomic_DNA"/>
</dbReference>
<evidence type="ECO:0000313" key="3">
    <source>
        <dbReference type="Proteomes" id="UP001281761"/>
    </source>
</evidence>
<feature type="compositionally biased region" description="Polar residues" evidence="1">
    <location>
        <begin position="1"/>
        <end position="35"/>
    </location>
</feature>
<evidence type="ECO:0000313" key="2">
    <source>
        <dbReference type="EMBL" id="KAK2941195.1"/>
    </source>
</evidence>
<sequence length="727" mass="82113">MASENRTVESTELSLVSNQTDSLRTSTSSPHTSQRAGGDLRGRHLSLTSVNTVQLSPIPLGHTNYFPEFTPEDDTSKRARQTEEEFHIVSSLLKMTPRTPKQHSDSWNLLFSQKFSINPSQIDINERFDDTLFLTPDNVDIELNLQKCILILYRTGRADHLVLNDRFVDSLCDCVGGGDDPCSKRSIHLLTILFNRHLGSVLQQHVLDKLQAPFADLNHYQMLFLMSVYRREIQTNSQACSFSDVNWEAMMRFKASDYHSMLYHMEFVSDAVWLFSHRGSLDAFNPQKIVRGLVENYALFSLTDKEVAEFSKTAASDYLTSLFTTIVLFSVILNQPLPPHITELYAATEPEPVAMSLVNLFLVPLTHNLGTTLFSSLLLERFVRHRAEGSLGEQIHAIHLGVKHHHFDTASLLVLLHPFFVSRLWHLDVVAMMLADSEQADKAVHVLRLNFSLFRKPYDYVLILYATHPPPQFGPFLDSMITFTSASHTVNVDFFVGLFDFVGFCSPFGDGQLFQHLIQTLLSPLTPNGSQYGNRDRFQLAIRWLQLTGTWLPKGFDNPLRRLITPSTLSTQPLTRQELNTLKGCVVGRESWTVSVDNDGGFVMSNHLDWLSIVARMGHWEFDYLEVNETYAFVKRLLLDCFSSFPAFVSVALLALSNIVANTGPSVHIILCQANTVAVVICSVAQSMHLDDYEAGLRIVSGLLRSLQLTPPPQPVNPRWLLSPVRF</sequence>
<name>A0ABQ9WNZ1_9EUKA</name>
<gene>
    <name evidence="2" type="ORF">BLNAU_23909</name>
</gene>
<reference evidence="2 3" key="1">
    <citation type="journal article" date="2022" name="bioRxiv">
        <title>Genomics of Preaxostyla Flagellates Illuminates Evolutionary Transitions and the Path Towards Mitochondrial Loss.</title>
        <authorList>
            <person name="Novak L.V.F."/>
            <person name="Treitli S.C."/>
            <person name="Pyrih J."/>
            <person name="Halakuc P."/>
            <person name="Pipaliya S.V."/>
            <person name="Vacek V."/>
            <person name="Brzon O."/>
            <person name="Soukal P."/>
            <person name="Eme L."/>
            <person name="Dacks J.B."/>
            <person name="Karnkowska A."/>
            <person name="Elias M."/>
            <person name="Hampl V."/>
        </authorList>
    </citation>
    <scope>NUCLEOTIDE SEQUENCE [LARGE SCALE GENOMIC DNA]</scope>
    <source>
        <strain evidence="2">NAU3</strain>
        <tissue evidence="2">Gut</tissue>
    </source>
</reference>